<keyword evidence="6 9" id="KW-0547">Nucleotide-binding</keyword>
<dbReference type="GO" id="GO:0009432">
    <property type="term" value="P:SOS response"/>
    <property type="evidence" value="ECO:0007669"/>
    <property type="project" value="UniProtKB-UniRule"/>
</dbReference>
<dbReference type="InterPro" id="IPR027417">
    <property type="entry name" value="P-loop_NTPase"/>
</dbReference>
<protein>
    <recommendedName>
        <fullName evidence="3 9">DNA replication and repair protein RecF</fullName>
    </recommendedName>
</protein>
<name>A0A4R6INA1_9BACT</name>
<dbReference type="GO" id="GO:0006302">
    <property type="term" value="P:double-strand break repair"/>
    <property type="evidence" value="ECO:0007669"/>
    <property type="project" value="TreeGrafter"/>
</dbReference>
<comment type="similarity">
    <text evidence="2 9 10">Belongs to the RecF family.</text>
</comment>
<dbReference type="Gene3D" id="3.40.50.300">
    <property type="entry name" value="P-loop containing nucleotide triphosphate hydrolases"/>
    <property type="match status" value="1"/>
</dbReference>
<dbReference type="PANTHER" id="PTHR32182">
    <property type="entry name" value="DNA REPLICATION AND REPAIR PROTEIN RECF"/>
    <property type="match status" value="1"/>
</dbReference>
<gene>
    <name evidence="9" type="primary">recF</name>
    <name evidence="12" type="ORF">BC659_3230</name>
</gene>
<keyword evidence="13" id="KW-1185">Reference proteome</keyword>
<keyword evidence="7 9" id="KW-0067">ATP-binding</keyword>
<dbReference type="PROSITE" id="PS00618">
    <property type="entry name" value="RECF_2"/>
    <property type="match status" value="1"/>
</dbReference>
<dbReference type="InterPro" id="IPR001238">
    <property type="entry name" value="DNA-binding_RecF"/>
</dbReference>
<dbReference type="InterPro" id="IPR042174">
    <property type="entry name" value="RecF_2"/>
</dbReference>
<dbReference type="GO" id="GO:0005524">
    <property type="term" value="F:ATP binding"/>
    <property type="evidence" value="ECO:0007669"/>
    <property type="project" value="UniProtKB-UniRule"/>
</dbReference>
<dbReference type="HAMAP" id="MF_00365">
    <property type="entry name" value="RecF"/>
    <property type="match status" value="1"/>
</dbReference>
<evidence type="ECO:0000256" key="7">
    <source>
        <dbReference type="ARBA" id="ARBA00022840"/>
    </source>
</evidence>
<dbReference type="Proteomes" id="UP000295741">
    <property type="component" value="Unassembled WGS sequence"/>
</dbReference>
<reference evidence="12 13" key="1">
    <citation type="submission" date="2019-03" db="EMBL/GenBank/DDBJ databases">
        <title>Genomic Encyclopedia of Archaeal and Bacterial Type Strains, Phase II (KMG-II): from individual species to whole genera.</title>
        <authorList>
            <person name="Goeker M."/>
        </authorList>
    </citation>
    <scope>NUCLEOTIDE SEQUENCE [LARGE SCALE GENOMIC DNA]</scope>
    <source>
        <strain evidence="12 13">DSM 28323</strain>
    </source>
</reference>
<dbReference type="Gene3D" id="1.20.1050.90">
    <property type="entry name" value="RecF/RecN/SMC, N-terminal domain"/>
    <property type="match status" value="1"/>
</dbReference>
<proteinExistence type="inferred from homology"/>
<dbReference type="OrthoDB" id="9803889at2"/>
<dbReference type="SUPFAM" id="SSF52540">
    <property type="entry name" value="P-loop containing nucleoside triphosphate hydrolases"/>
    <property type="match status" value="1"/>
</dbReference>
<comment type="function">
    <text evidence="9 10">The RecF protein is involved in DNA metabolism; it is required for DNA replication and normal SOS inducibility. RecF binds preferentially to single-stranded, linear DNA. It also seems to bind ATP.</text>
</comment>
<evidence type="ECO:0000256" key="1">
    <source>
        <dbReference type="ARBA" id="ARBA00004496"/>
    </source>
</evidence>
<evidence type="ECO:0000256" key="2">
    <source>
        <dbReference type="ARBA" id="ARBA00008016"/>
    </source>
</evidence>
<evidence type="ECO:0000256" key="10">
    <source>
        <dbReference type="RuleBase" id="RU000578"/>
    </source>
</evidence>
<evidence type="ECO:0000256" key="6">
    <source>
        <dbReference type="ARBA" id="ARBA00022741"/>
    </source>
</evidence>
<dbReference type="PANTHER" id="PTHR32182:SF0">
    <property type="entry name" value="DNA REPLICATION AND REPAIR PROTEIN RECF"/>
    <property type="match status" value="1"/>
</dbReference>
<dbReference type="InterPro" id="IPR018078">
    <property type="entry name" value="DNA-binding_RecF_CS"/>
</dbReference>
<evidence type="ECO:0000256" key="8">
    <source>
        <dbReference type="ARBA" id="ARBA00023125"/>
    </source>
</evidence>
<comment type="caution">
    <text evidence="12">The sequence shown here is derived from an EMBL/GenBank/DDBJ whole genome shotgun (WGS) entry which is preliminary data.</text>
</comment>
<evidence type="ECO:0000259" key="11">
    <source>
        <dbReference type="Pfam" id="PF02463"/>
    </source>
</evidence>
<keyword evidence="8 9" id="KW-0238">DNA-binding</keyword>
<dbReference type="InterPro" id="IPR003395">
    <property type="entry name" value="RecF/RecN/SMC_N"/>
</dbReference>
<feature type="domain" description="RecF/RecN/SMC N-terminal" evidence="11">
    <location>
        <begin position="4"/>
        <end position="349"/>
    </location>
</feature>
<evidence type="ECO:0000256" key="9">
    <source>
        <dbReference type="HAMAP-Rule" id="MF_00365"/>
    </source>
</evidence>
<evidence type="ECO:0000256" key="3">
    <source>
        <dbReference type="ARBA" id="ARBA00020170"/>
    </source>
</evidence>
<dbReference type="Pfam" id="PF02463">
    <property type="entry name" value="SMC_N"/>
    <property type="match status" value="1"/>
</dbReference>
<keyword evidence="9 10" id="KW-0234">DNA repair</keyword>
<keyword evidence="5 9" id="KW-0235">DNA replication</keyword>
<evidence type="ECO:0000256" key="4">
    <source>
        <dbReference type="ARBA" id="ARBA00022490"/>
    </source>
</evidence>
<dbReference type="GO" id="GO:0006260">
    <property type="term" value="P:DNA replication"/>
    <property type="evidence" value="ECO:0007669"/>
    <property type="project" value="UniProtKB-UniRule"/>
</dbReference>
<dbReference type="NCBIfam" id="TIGR00611">
    <property type="entry name" value="recf"/>
    <property type="match status" value="1"/>
</dbReference>
<dbReference type="GO" id="GO:0003697">
    <property type="term" value="F:single-stranded DNA binding"/>
    <property type="evidence" value="ECO:0007669"/>
    <property type="project" value="UniProtKB-UniRule"/>
</dbReference>
<keyword evidence="9 10" id="KW-0227">DNA damage</keyword>
<dbReference type="PROSITE" id="PS00617">
    <property type="entry name" value="RECF_1"/>
    <property type="match status" value="1"/>
</dbReference>
<keyword evidence="4 9" id="KW-0963">Cytoplasm</keyword>
<sequence length="360" mass="41380">MFRLQQLSMVQFRNYEGRSFGFSERIVGICGPNGTGKTNLLDAIYYLSFSKSYFNRTDSQSVHHGSMGMRLNGLYQMNNAEKTVTLIVRETGKKELQLDAEPYKKFSDHIGSFPIVMIAPDDVELISGPGEERRKFLDTVLSQINPQYLQQLIDYNKILQQRNSLLKQSAESGMHDETLFAILNEQLCKTGTILFHTRQQFLQTFLPLAFSIYERIARSNDGIYLSYHSPLLKTDFPALLQQNRSKDFALQRTSSGIHRDDIVLQMGEQLFKNEASQGQRKSLLFALKLAEWQILKEQKGFTPILLLDDVFEKLDDSRMNQLLHWVCAESDGQVFITDTHPERLQQQLESIGTGFQMIEL</sequence>
<dbReference type="GO" id="GO:0000731">
    <property type="term" value="P:DNA synthesis involved in DNA repair"/>
    <property type="evidence" value="ECO:0007669"/>
    <property type="project" value="TreeGrafter"/>
</dbReference>
<dbReference type="GO" id="GO:0005737">
    <property type="term" value="C:cytoplasm"/>
    <property type="evidence" value="ECO:0007669"/>
    <property type="project" value="UniProtKB-SubCell"/>
</dbReference>
<accession>A0A4R6INA1</accession>
<feature type="binding site" evidence="9">
    <location>
        <begin position="31"/>
        <end position="38"/>
    </location>
    <ligand>
        <name>ATP</name>
        <dbReference type="ChEBI" id="CHEBI:30616"/>
    </ligand>
</feature>
<dbReference type="AlphaFoldDB" id="A0A4R6INA1"/>
<evidence type="ECO:0000313" key="12">
    <source>
        <dbReference type="EMBL" id="TDO23617.1"/>
    </source>
</evidence>
<evidence type="ECO:0000256" key="5">
    <source>
        <dbReference type="ARBA" id="ARBA00022705"/>
    </source>
</evidence>
<comment type="subcellular location">
    <subcellularLocation>
        <location evidence="1 9 10">Cytoplasm</location>
    </subcellularLocation>
</comment>
<dbReference type="EMBL" id="SNWP01000015">
    <property type="protein sequence ID" value="TDO23617.1"/>
    <property type="molecule type" value="Genomic_DNA"/>
</dbReference>
<organism evidence="12 13">
    <name type="scientific">Sediminibacterium goheungense</name>
    <dbReference type="NCBI Taxonomy" id="1086393"/>
    <lineage>
        <taxon>Bacteria</taxon>
        <taxon>Pseudomonadati</taxon>
        <taxon>Bacteroidota</taxon>
        <taxon>Chitinophagia</taxon>
        <taxon>Chitinophagales</taxon>
        <taxon>Chitinophagaceae</taxon>
        <taxon>Sediminibacterium</taxon>
    </lineage>
</organism>
<keyword evidence="9 10" id="KW-0742">SOS response</keyword>
<evidence type="ECO:0000313" key="13">
    <source>
        <dbReference type="Proteomes" id="UP000295741"/>
    </source>
</evidence>